<name>A0A6C0J2H1_9ZZZZ</name>
<sequence length="60" mass="6789">MSHHTVRAVGSRRKVWNGTANHTPGGLTKADLKMNKWGRIVSRKKSARAHSGRAFTRRHK</sequence>
<feature type="region of interest" description="Disordered" evidence="1">
    <location>
        <begin position="1"/>
        <end position="30"/>
    </location>
</feature>
<dbReference type="GO" id="GO:0051276">
    <property type="term" value="P:chromosome organization"/>
    <property type="evidence" value="ECO:0007669"/>
    <property type="project" value="InterPro"/>
</dbReference>
<reference evidence="2" key="1">
    <citation type="journal article" date="2020" name="Nature">
        <title>Giant virus diversity and host interactions through global metagenomics.</title>
        <authorList>
            <person name="Schulz F."/>
            <person name="Roux S."/>
            <person name="Paez-Espino D."/>
            <person name="Jungbluth S."/>
            <person name="Walsh D.A."/>
            <person name="Denef V.J."/>
            <person name="McMahon K.D."/>
            <person name="Konstantinidis K.T."/>
            <person name="Eloe-Fadrosh E.A."/>
            <person name="Kyrpides N.C."/>
            <person name="Woyke T."/>
        </authorList>
    </citation>
    <scope>NUCLEOTIDE SEQUENCE</scope>
    <source>
        <strain evidence="2">GVMAG-M-3300025778-1</strain>
    </source>
</reference>
<dbReference type="Pfam" id="PF19060">
    <property type="entry name" value="DVNP"/>
    <property type="match status" value="1"/>
</dbReference>
<dbReference type="InterPro" id="IPR043928">
    <property type="entry name" value="DNVP"/>
</dbReference>
<dbReference type="GO" id="GO:0003677">
    <property type="term" value="F:DNA binding"/>
    <property type="evidence" value="ECO:0007669"/>
    <property type="project" value="InterPro"/>
</dbReference>
<feature type="compositionally biased region" description="Basic residues" evidence="1">
    <location>
        <begin position="1"/>
        <end position="15"/>
    </location>
</feature>
<proteinExistence type="predicted"/>
<organism evidence="2">
    <name type="scientific">viral metagenome</name>
    <dbReference type="NCBI Taxonomy" id="1070528"/>
    <lineage>
        <taxon>unclassified sequences</taxon>
        <taxon>metagenomes</taxon>
        <taxon>organismal metagenomes</taxon>
    </lineage>
</organism>
<dbReference type="AlphaFoldDB" id="A0A6C0J2H1"/>
<evidence type="ECO:0000313" key="2">
    <source>
        <dbReference type="EMBL" id="QHT99858.1"/>
    </source>
</evidence>
<dbReference type="EMBL" id="MN740318">
    <property type="protein sequence ID" value="QHT99858.1"/>
    <property type="molecule type" value="Genomic_DNA"/>
</dbReference>
<evidence type="ECO:0000256" key="1">
    <source>
        <dbReference type="SAM" id="MobiDB-lite"/>
    </source>
</evidence>
<protein>
    <submittedName>
        <fullName evidence="2">Uncharacterized protein</fullName>
    </submittedName>
</protein>
<accession>A0A6C0J2H1</accession>